<gene>
    <name evidence="3" type="ORF">CI114_08575</name>
</gene>
<dbReference type="EMBL" id="NPND01000027">
    <property type="protein sequence ID" value="PIM89504.1"/>
    <property type="molecule type" value="Genomic_DNA"/>
</dbReference>
<dbReference type="Gene3D" id="3.30.420.10">
    <property type="entry name" value="Ribonuclease H-like superfamily/Ribonuclease H"/>
    <property type="match status" value="1"/>
</dbReference>
<feature type="compositionally biased region" description="Basic residues" evidence="1">
    <location>
        <begin position="94"/>
        <end position="105"/>
    </location>
</feature>
<organism evidence="3 4">
    <name type="scientific">Fusobacterium animalis</name>
    <dbReference type="NCBI Taxonomy" id="76859"/>
    <lineage>
        <taxon>Bacteria</taxon>
        <taxon>Fusobacteriati</taxon>
        <taxon>Fusobacteriota</taxon>
        <taxon>Fusobacteriia</taxon>
        <taxon>Fusobacteriales</taxon>
        <taxon>Fusobacteriaceae</taxon>
        <taxon>Fusobacterium</taxon>
    </lineage>
</organism>
<dbReference type="GO" id="GO:0015074">
    <property type="term" value="P:DNA integration"/>
    <property type="evidence" value="ECO:0007669"/>
    <property type="project" value="InterPro"/>
</dbReference>
<protein>
    <submittedName>
        <fullName evidence="3">IS3 family transposase</fullName>
    </submittedName>
</protein>
<dbReference type="AlphaFoldDB" id="A0A2G9F9Z1"/>
<dbReference type="InterPro" id="IPR036397">
    <property type="entry name" value="RNaseH_sf"/>
</dbReference>
<dbReference type="InterPro" id="IPR025948">
    <property type="entry name" value="HTH-like_dom"/>
</dbReference>
<name>A0A2G9F9Z1_9FUSO</name>
<dbReference type="GO" id="GO:0003676">
    <property type="term" value="F:nucleic acid binding"/>
    <property type="evidence" value="ECO:0007669"/>
    <property type="project" value="InterPro"/>
</dbReference>
<dbReference type="InterPro" id="IPR012337">
    <property type="entry name" value="RNaseH-like_sf"/>
</dbReference>
<evidence type="ECO:0000313" key="3">
    <source>
        <dbReference type="EMBL" id="PIM89504.1"/>
    </source>
</evidence>
<dbReference type="Gene3D" id="1.10.10.60">
    <property type="entry name" value="Homeodomain-like"/>
    <property type="match status" value="1"/>
</dbReference>
<reference evidence="3 4" key="1">
    <citation type="submission" date="2017-08" db="EMBL/GenBank/DDBJ databases">
        <title>Analysis of Fusobacterium persistence and antibiotic response in human colorectal.</title>
        <authorList>
            <person name="Bullman S."/>
        </authorList>
    </citation>
    <scope>NUCLEOTIDE SEQUENCE [LARGE SCALE GENOMIC DNA]</scope>
    <source>
        <strain evidence="3 4">P2_CP</strain>
    </source>
</reference>
<accession>A0A2G9F9Z1</accession>
<dbReference type="SUPFAM" id="SSF46689">
    <property type="entry name" value="Homeodomain-like"/>
    <property type="match status" value="1"/>
</dbReference>
<sequence length="437" mass="51760">MGETISSLAKAFNIRESNIKYLIALIKKHGYNILREDKNRVYSKDFKLQAINRILINHESINSVAIDIGLASNGILHNWLSKFKENGYNVVEKKKGRKTKSMTKPKKNDKELSEKEKIKKLEEENLYLKAENEYFKKIESSSSRKGVKREEKVRVIAELRAKYPFKMLLKIAGIARSVYYYYINKKDIDEKNTNIIEKIKEIYYANSGRYGYRRVTLELKNQDININHKKVQRLMKKLNLQSIIRKKRKYSSYKGQVGKIADDHINRDFEATALNQKWFTDVTEFNLRGEKLYLSPILDAYGRYIVSYDISRSPNLEQINHMLNLAFKENENYENLIFHSDQGWQYQHNSYQERLKEKKIIQSMSRKGNSLDNGLMECFFGLLKSEMFYEQEEKYKTLEELQEAIEDYIYYYNNKRIKEKLKGLTPASYRSQSLLVS</sequence>
<dbReference type="NCBIfam" id="NF033516">
    <property type="entry name" value="transpos_IS3"/>
    <property type="match status" value="1"/>
</dbReference>
<evidence type="ECO:0000313" key="4">
    <source>
        <dbReference type="Proteomes" id="UP000230719"/>
    </source>
</evidence>
<dbReference type="PROSITE" id="PS50994">
    <property type="entry name" value="INTEGRASE"/>
    <property type="match status" value="1"/>
</dbReference>
<evidence type="ECO:0000259" key="2">
    <source>
        <dbReference type="PROSITE" id="PS50994"/>
    </source>
</evidence>
<dbReference type="Pfam" id="PF00665">
    <property type="entry name" value="rve"/>
    <property type="match status" value="1"/>
</dbReference>
<dbReference type="Pfam" id="PF13276">
    <property type="entry name" value="HTH_21"/>
    <property type="match status" value="1"/>
</dbReference>
<dbReference type="InterPro" id="IPR048020">
    <property type="entry name" value="Transpos_IS3"/>
</dbReference>
<proteinExistence type="predicted"/>
<feature type="region of interest" description="Disordered" evidence="1">
    <location>
        <begin position="94"/>
        <end position="113"/>
    </location>
</feature>
<dbReference type="PANTHER" id="PTHR46889:SF4">
    <property type="entry name" value="TRANSPOSASE INSO FOR INSERTION SEQUENCE ELEMENT IS911B-RELATED"/>
    <property type="match status" value="1"/>
</dbReference>
<dbReference type="InterPro" id="IPR050900">
    <property type="entry name" value="Transposase_IS3/IS150/IS904"/>
</dbReference>
<dbReference type="InterPro" id="IPR009057">
    <property type="entry name" value="Homeodomain-like_sf"/>
</dbReference>
<dbReference type="InterPro" id="IPR001584">
    <property type="entry name" value="Integrase_cat-core"/>
</dbReference>
<comment type="caution">
    <text evidence="3">The sequence shown here is derived from an EMBL/GenBank/DDBJ whole genome shotgun (WGS) entry which is preliminary data.</text>
</comment>
<dbReference type="SUPFAM" id="SSF53098">
    <property type="entry name" value="Ribonuclease H-like"/>
    <property type="match status" value="1"/>
</dbReference>
<evidence type="ECO:0000256" key="1">
    <source>
        <dbReference type="SAM" id="MobiDB-lite"/>
    </source>
</evidence>
<dbReference type="PANTHER" id="PTHR46889">
    <property type="entry name" value="TRANSPOSASE INSF FOR INSERTION SEQUENCE IS3B-RELATED"/>
    <property type="match status" value="1"/>
</dbReference>
<dbReference type="Pfam" id="PF13333">
    <property type="entry name" value="rve_2"/>
    <property type="match status" value="1"/>
</dbReference>
<feature type="domain" description="Integrase catalytic" evidence="2">
    <location>
        <begin position="269"/>
        <end position="434"/>
    </location>
</feature>
<dbReference type="Proteomes" id="UP000230719">
    <property type="component" value="Unassembled WGS sequence"/>
</dbReference>